<comment type="similarity">
    <text evidence="1">Belongs to the LysR transcriptional regulatory family.</text>
</comment>
<dbReference type="AlphaFoldDB" id="A0A8J3DSJ3"/>
<dbReference type="GO" id="GO:0000976">
    <property type="term" value="F:transcription cis-regulatory region binding"/>
    <property type="evidence" value="ECO:0007669"/>
    <property type="project" value="TreeGrafter"/>
</dbReference>
<gene>
    <name evidence="6" type="ORF">GCM10010136_29620</name>
</gene>
<protein>
    <submittedName>
        <fullName evidence="6">LysR family transcriptional regulator</fullName>
    </submittedName>
</protein>
<evidence type="ECO:0000313" key="7">
    <source>
        <dbReference type="Proteomes" id="UP000641137"/>
    </source>
</evidence>
<dbReference type="GO" id="GO:0003700">
    <property type="term" value="F:DNA-binding transcription factor activity"/>
    <property type="evidence" value="ECO:0007669"/>
    <property type="project" value="InterPro"/>
</dbReference>
<dbReference type="InterPro" id="IPR005119">
    <property type="entry name" value="LysR_subst-bd"/>
</dbReference>
<accession>A0A8J3DSJ3</accession>
<keyword evidence="7" id="KW-1185">Reference proteome</keyword>
<dbReference type="PANTHER" id="PTHR30126:SF77">
    <property type="entry name" value="TRANSCRIPTIONAL REGULATORY PROTEIN"/>
    <property type="match status" value="1"/>
</dbReference>
<dbReference type="InterPro" id="IPR000847">
    <property type="entry name" value="LysR_HTH_N"/>
</dbReference>
<dbReference type="Pfam" id="PF00126">
    <property type="entry name" value="HTH_1"/>
    <property type="match status" value="1"/>
</dbReference>
<keyword evidence="2" id="KW-0805">Transcription regulation</keyword>
<dbReference type="PROSITE" id="PS50931">
    <property type="entry name" value="HTH_LYSR"/>
    <property type="match status" value="1"/>
</dbReference>
<dbReference type="Gene3D" id="1.10.10.10">
    <property type="entry name" value="Winged helix-like DNA-binding domain superfamily/Winged helix DNA-binding domain"/>
    <property type="match status" value="1"/>
</dbReference>
<dbReference type="EMBL" id="BMZO01000010">
    <property type="protein sequence ID" value="GHC78011.1"/>
    <property type="molecule type" value="Genomic_DNA"/>
</dbReference>
<evidence type="ECO:0000259" key="5">
    <source>
        <dbReference type="PROSITE" id="PS50931"/>
    </source>
</evidence>
<keyword evidence="3" id="KW-0238">DNA-binding</keyword>
<reference evidence="6" key="1">
    <citation type="journal article" date="2014" name="Int. J. Syst. Evol. Microbiol.">
        <title>Complete genome sequence of Corynebacterium casei LMG S-19264T (=DSM 44701T), isolated from a smear-ripened cheese.</title>
        <authorList>
            <consortium name="US DOE Joint Genome Institute (JGI-PGF)"/>
            <person name="Walter F."/>
            <person name="Albersmeier A."/>
            <person name="Kalinowski J."/>
            <person name="Ruckert C."/>
        </authorList>
    </citation>
    <scope>NUCLEOTIDE SEQUENCE</scope>
    <source>
        <strain evidence="6">KCTC 42097</strain>
    </source>
</reference>
<keyword evidence="4" id="KW-0804">Transcription</keyword>
<name>A0A8J3DSJ3_9HYPH</name>
<dbReference type="InterPro" id="IPR036388">
    <property type="entry name" value="WH-like_DNA-bd_sf"/>
</dbReference>
<evidence type="ECO:0000256" key="1">
    <source>
        <dbReference type="ARBA" id="ARBA00009437"/>
    </source>
</evidence>
<evidence type="ECO:0000256" key="3">
    <source>
        <dbReference type="ARBA" id="ARBA00023125"/>
    </source>
</evidence>
<organism evidence="6 7">
    <name type="scientific">Limoniibacter endophyticus</name>
    <dbReference type="NCBI Taxonomy" id="1565040"/>
    <lineage>
        <taxon>Bacteria</taxon>
        <taxon>Pseudomonadati</taxon>
        <taxon>Pseudomonadota</taxon>
        <taxon>Alphaproteobacteria</taxon>
        <taxon>Hyphomicrobiales</taxon>
        <taxon>Bartonellaceae</taxon>
        <taxon>Limoniibacter</taxon>
    </lineage>
</organism>
<dbReference type="SUPFAM" id="SSF53850">
    <property type="entry name" value="Periplasmic binding protein-like II"/>
    <property type="match status" value="1"/>
</dbReference>
<dbReference type="Proteomes" id="UP000641137">
    <property type="component" value="Unassembled WGS sequence"/>
</dbReference>
<dbReference type="InterPro" id="IPR036390">
    <property type="entry name" value="WH_DNA-bd_sf"/>
</dbReference>
<proteinExistence type="inferred from homology"/>
<comment type="caution">
    <text evidence="6">The sequence shown here is derived from an EMBL/GenBank/DDBJ whole genome shotgun (WGS) entry which is preliminary data.</text>
</comment>
<evidence type="ECO:0000256" key="4">
    <source>
        <dbReference type="ARBA" id="ARBA00023163"/>
    </source>
</evidence>
<dbReference type="Pfam" id="PF03466">
    <property type="entry name" value="LysR_substrate"/>
    <property type="match status" value="1"/>
</dbReference>
<reference evidence="6" key="2">
    <citation type="submission" date="2020-09" db="EMBL/GenBank/DDBJ databases">
        <authorList>
            <person name="Sun Q."/>
            <person name="Kim S."/>
        </authorList>
    </citation>
    <scope>NUCLEOTIDE SEQUENCE</scope>
    <source>
        <strain evidence="6">KCTC 42097</strain>
    </source>
</reference>
<evidence type="ECO:0000313" key="6">
    <source>
        <dbReference type="EMBL" id="GHC78011.1"/>
    </source>
</evidence>
<dbReference type="SUPFAM" id="SSF46785">
    <property type="entry name" value="Winged helix' DNA-binding domain"/>
    <property type="match status" value="1"/>
</dbReference>
<evidence type="ECO:0000256" key="2">
    <source>
        <dbReference type="ARBA" id="ARBA00023015"/>
    </source>
</evidence>
<feature type="domain" description="HTH lysR-type" evidence="5">
    <location>
        <begin position="20"/>
        <end position="77"/>
    </location>
</feature>
<dbReference type="Gene3D" id="3.40.190.10">
    <property type="entry name" value="Periplasmic binding protein-like II"/>
    <property type="match status" value="2"/>
</dbReference>
<sequence length="329" mass="36813">MTAWSTAAFGVGHGEHSKSVNIRFLETVIWLAELRNFRVTAERMNMTPAAISNRVSAMEQELGFKIFDRDARDVRLTEEGARFVSGARDIVGRYNALLQDLGPKGEIEGTIRIGVLPSMALTILPGIMETLRRRFPRIRVSVSTDSSATILQRLENRELDVILGFPGTHMEKLTVSGLCDLSMYWVSSPKLDQEKPNALIGRADLLRYPIISYELGTYNHGKLLEYLQDYDAASAVMHYSNSLTTTISMISNGLGIAVLPPIVIQNELRTGELRVLNVQPTFPVTRYYVVYLEAASSRLCSLISSIARDVTTELCGFYDRSLMQQVDHF</sequence>
<dbReference type="CDD" id="cd05466">
    <property type="entry name" value="PBP2_LTTR_substrate"/>
    <property type="match status" value="1"/>
</dbReference>
<dbReference type="PANTHER" id="PTHR30126">
    <property type="entry name" value="HTH-TYPE TRANSCRIPTIONAL REGULATOR"/>
    <property type="match status" value="1"/>
</dbReference>